<keyword evidence="9" id="KW-0966">Cell projection</keyword>
<sequence>MRATAAGGLRSRPATLLPPSHFAPVLLLLLLPARASQPADPLGLGLQHRKAFAGRQRLPTRRPLLDSPLLLAAGSRFSSSPKESPLGRGPRLVSAEGGSSHGPCCAAQVPSSESPAQVFTDKLWNQKKRDCFGMTVEIPLVKGTNEDCNLLLTSAAPDFHGIRSLFDLIPSWTKKILFKRESTINQQLAEDVPRISISSGYGITFQKCAVVATQHDLQTAHVRLLINNTNTPSSCNVTDLILLDNITGLRVQETSGNKTTEGFQIYKRGFLHVGECYSINYTAFLDAKETWDGRTLTLPAKLIFKTSSLNKTQHSLITSFTLTGEEKTKLLYNHAIHASGFFAAFVISFVLTSVAFFTLYQTKRLKWSFLNKKQEIRCDHTQDHNLEYSQFNSGDPFNEDIIMNDQIIEILSFEDPKNMLQALEDLEVTNMTWADADLEAYRMQICKEVIAMLMKNMVFRHNLSPNVEKRMGSVFRKQFFAMENEVQEEYKRKMVALTAECNLETRKEMEAQHQQERAANDEAEELIKQLNEKSAVEYRALLEKIHKLQQNHMKRFLLVKQEEYFSKAFRQLAISQRMELHNVFFTEIKNAIFKGELKLEAAKTLVQDYSKIQGDIEELMDFLQANRKYHLSKRFTYREHLINNMHSWDSQASSLLNTTASQIASLINKMERAGHLSENHLGTLLDRAEAEVHSVKQKLNHNLKQEKQKLHQKLVTKRRREILQKQKEQRKEQMSIGDTFKTTKEVSHYLSHWQKLLTDHAVEFEELIEKLDNDASEELKVLRCTLTEKAIDELKRIQYGVITQELLKLSVPKLFLQQIVEEHKKEIAVQSEQLEKEEHDKNMATDELLQNIRQKLSQELEYSIAKQKKLRSWEQLVFMRLLSLPLSLSEEELLRMTQEFHCCYSQMDNNLALPKTQARALLQVYQSAWREAELLKVDQNLAASDKQPKIKKQRSKNRNKIDVLKRSLEDKIRIYEEPITDENLNKVHDELLLESEHHLHARENKLGEYIASIQFQKNDKKSKTLEIYTAIISVQALLLEELSTSKTLSESECTQILEAHNPEIEELDRKLEYEMLQKEMAEQQHLLNRQRWTPDELGLSDEAVEINADGQVSAQLCQALNKCKQLVNMHRQSLREEQWNNIVFEDLLENIEMDTFLALYSQELRLAAYLTKLTVVPVGMLHRLLNLLLPSSSQNEFLSVLDSISNKYSDSVIECDNNMEEADSCRKRKHQGSWRALESKVRQDLISKGLEKMHSATRKKESLLKKKQLALMESASFSHLKFLSRHPPVEPSGQPDSLNTASEEAIALLDTGEKIFLFRDQKEPVLALHSSPRKKKKNFLNSKKAAWANMSK</sequence>
<dbReference type="GO" id="GO:0098797">
    <property type="term" value="C:plasma membrane protein complex"/>
    <property type="evidence" value="ECO:0007669"/>
    <property type="project" value="TreeGrafter"/>
</dbReference>
<evidence type="ECO:0000256" key="1">
    <source>
        <dbReference type="ARBA" id="ARBA00004120"/>
    </source>
</evidence>
<dbReference type="GO" id="GO:0007224">
    <property type="term" value="P:smoothened signaling pathway"/>
    <property type="evidence" value="ECO:0007669"/>
    <property type="project" value="InterPro"/>
</dbReference>
<evidence type="ECO:0000313" key="15">
    <source>
        <dbReference type="Proteomes" id="UP000694393"/>
    </source>
</evidence>
<evidence type="ECO:0000256" key="2">
    <source>
        <dbReference type="ARBA" id="ARBA00004162"/>
    </source>
</evidence>
<evidence type="ECO:0000256" key="6">
    <source>
        <dbReference type="ARBA" id="ARBA00022989"/>
    </source>
</evidence>
<dbReference type="Pfam" id="PF12297">
    <property type="entry name" value="EVC2_like"/>
    <property type="match status" value="1"/>
</dbReference>
<keyword evidence="15" id="KW-1185">Reference proteome</keyword>
<feature type="region of interest" description="Disordered" evidence="11">
    <location>
        <begin position="76"/>
        <end position="98"/>
    </location>
</feature>
<keyword evidence="5 12" id="KW-0812">Transmembrane</keyword>
<feature type="signal peptide" evidence="13">
    <location>
        <begin position="1"/>
        <end position="35"/>
    </location>
</feature>
<dbReference type="PANTHER" id="PTHR16795:SF14">
    <property type="entry name" value="LIMBIN"/>
    <property type="match status" value="1"/>
</dbReference>
<evidence type="ECO:0000256" key="4">
    <source>
        <dbReference type="ARBA" id="ARBA00022490"/>
    </source>
</evidence>
<evidence type="ECO:0000256" key="7">
    <source>
        <dbReference type="ARBA" id="ARBA00023136"/>
    </source>
</evidence>
<dbReference type="InterPro" id="IPR026501">
    <property type="entry name" value="Limbin/EVC"/>
</dbReference>
<keyword evidence="8" id="KW-0206">Cytoskeleton</keyword>
<feature type="coiled-coil region" evidence="10">
    <location>
        <begin position="820"/>
        <end position="847"/>
    </location>
</feature>
<dbReference type="PANTHER" id="PTHR16795">
    <property type="entry name" value="LIMBIN/ELLIS-VAN CREVELD PROTEIN"/>
    <property type="match status" value="1"/>
</dbReference>
<evidence type="ECO:0000313" key="14">
    <source>
        <dbReference type="Ensembl" id="ENSPCEP00000013843.1"/>
    </source>
</evidence>
<evidence type="ECO:0000256" key="5">
    <source>
        <dbReference type="ARBA" id="ARBA00022692"/>
    </source>
</evidence>
<name>A0A8C8VKA0_9SAUR</name>
<evidence type="ECO:0000256" key="10">
    <source>
        <dbReference type="SAM" id="Coils"/>
    </source>
</evidence>
<keyword evidence="7 12" id="KW-0472">Membrane</keyword>
<comment type="subcellular location">
    <subcellularLocation>
        <location evidence="2">Cell membrane</location>
        <topology evidence="2">Single-pass membrane protein</topology>
    </subcellularLocation>
    <subcellularLocation>
        <location evidence="1">Cytoplasm</location>
        <location evidence="1">Cytoskeleton</location>
        <location evidence="1">Cilium basal body</location>
    </subcellularLocation>
</comment>
<accession>A0A8C8VKA0</accession>
<evidence type="ECO:0000256" key="3">
    <source>
        <dbReference type="ARBA" id="ARBA00022475"/>
    </source>
</evidence>
<keyword evidence="10" id="KW-0175">Coiled coil</keyword>
<proteinExistence type="predicted"/>
<feature type="transmembrane region" description="Helical" evidence="12">
    <location>
        <begin position="340"/>
        <end position="360"/>
    </location>
</feature>
<evidence type="ECO:0000256" key="9">
    <source>
        <dbReference type="ARBA" id="ARBA00023273"/>
    </source>
</evidence>
<keyword evidence="6 12" id="KW-1133">Transmembrane helix</keyword>
<keyword evidence="3" id="KW-1003">Cell membrane</keyword>
<keyword evidence="4" id="KW-0963">Cytoplasm</keyword>
<feature type="coiled-coil region" evidence="10">
    <location>
        <begin position="685"/>
        <end position="720"/>
    </location>
</feature>
<dbReference type="Proteomes" id="UP000694393">
    <property type="component" value="Unplaced"/>
</dbReference>
<feature type="coiled-coil region" evidence="10">
    <location>
        <begin position="506"/>
        <end position="551"/>
    </location>
</feature>
<reference evidence="14" key="2">
    <citation type="submission" date="2025-09" db="UniProtKB">
        <authorList>
            <consortium name="Ensembl"/>
        </authorList>
    </citation>
    <scope>IDENTIFICATION</scope>
</reference>
<dbReference type="InterPro" id="IPR022076">
    <property type="entry name" value="Limbin"/>
</dbReference>
<protein>
    <submittedName>
        <fullName evidence="14">EvC ciliary complex subunit 2</fullName>
    </submittedName>
</protein>
<reference evidence="14" key="1">
    <citation type="submission" date="2025-08" db="UniProtKB">
        <authorList>
            <consortium name="Ensembl"/>
        </authorList>
    </citation>
    <scope>IDENTIFICATION</scope>
</reference>
<feature type="chain" id="PRO_5034389302" evidence="13">
    <location>
        <begin position="36"/>
        <end position="1352"/>
    </location>
</feature>
<evidence type="ECO:0000256" key="13">
    <source>
        <dbReference type="SAM" id="SignalP"/>
    </source>
</evidence>
<evidence type="ECO:0000256" key="8">
    <source>
        <dbReference type="ARBA" id="ARBA00023212"/>
    </source>
</evidence>
<evidence type="ECO:0000256" key="12">
    <source>
        <dbReference type="SAM" id="Phobius"/>
    </source>
</evidence>
<organism evidence="14 15">
    <name type="scientific">Pelusios castaneus</name>
    <name type="common">West African mud turtle</name>
    <dbReference type="NCBI Taxonomy" id="367368"/>
    <lineage>
        <taxon>Eukaryota</taxon>
        <taxon>Metazoa</taxon>
        <taxon>Chordata</taxon>
        <taxon>Craniata</taxon>
        <taxon>Vertebrata</taxon>
        <taxon>Euteleostomi</taxon>
        <taxon>Archelosauria</taxon>
        <taxon>Testudinata</taxon>
        <taxon>Testudines</taxon>
        <taxon>Pleurodira</taxon>
        <taxon>Pelomedusidae</taxon>
        <taxon>Pelusios</taxon>
    </lineage>
</organism>
<dbReference type="Ensembl" id="ENSPCET00000014355.1">
    <property type="protein sequence ID" value="ENSPCEP00000013843.1"/>
    <property type="gene ID" value="ENSPCEG00000010991.1"/>
</dbReference>
<evidence type="ECO:0000256" key="11">
    <source>
        <dbReference type="SAM" id="MobiDB-lite"/>
    </source>
</evidence>
<keyword evidence="13" id="KW-0732">Signal</keyword>
<dbReference type="GO" id="GO:0060170">
    <property type="term" value="C:ciliary membrane"/>
    <property type="evidence" value="ECO:0007669"/>
    <property type="project" value="TreeGrafter"/>
</dbReference>